<feature type="transmembrane region" description="Helical" evidence="2">
    <location>
        <begin position="141"/>
        <end position="162"/>
    </location>
</feature>
<dbReference type="AlphaFoldDB" id="A0A1X2IQ70"/>
<keyword evidence="3" id="KW-0732">Signal</keyword>
<comment type="caution">
    <text evidence="4">The sequence shown here is derived from an EMBL/GenBank/DDBJ whole genome shotgun (WGS) entry which is preliminary data.</text>
</comment>
<feature type="compositionally biased region" description="Low complexity" evidence="1">
    <location>
        <begin position="56"/>
        <end position="77"/>
    </location>
</feature>
<keyword evidence="5" id="KW-1185">Reference proteome</keyword>
<dbReference type="EMBL" id="MCGE01000006">
    <property type="protein sequence ID" value="ORZ20420.1"/>
    <property type="molecule type" value="Genomic_DNA"/>
</dbReference>
<reference evidence="4 5" key="1">
    <citation type="submission" date="2016-07" db="EMBL/GenBank/DDBJ databases">
        <title>Pervasive Adenine N6-methylation of Active Genes in Fungi.</title>
        <authorList>
            <consortium name="DOE Joint Genome Institute"/>
            <person name="Mondo S.J."/>
            <person name="Dannebaum R.O."/>
            <person name="Kuo R.C."/>
            <person name="Labutti K."/>
            <person name="Haridas S."/>
            <person name="Kuo A."/>
            <person name="Salamov A."/>
            <person name="Ahrendt S.R."/>
            <person name="Lipzen A."/>
            <person name="Sullivan W."/>
            <person name="Andreopoulos W.B."/>
            <person name="Clum A."/>
            <person name="Lindquist E."/>
            <person name="Daum C."/>
            <person name="Ramamoorthy G.K."/>
            <person name="Gryganskyi A."/>
            <person name="Culley D."/>
            <person name="Magnuson J.K."/>
            <person name="James T.Y."/>
            <person name="O'Malley M.A."/>
            <person name="Stajich J.E."/>
            <person name="Spatafora J.W."/>
            <person name="Visel A."/>
            <person name="Grigoriev I.V."/>
        </authorList>
    </citation>
    <scope>NUCLEOTIDE SEQUENCE [LARGE SCALE GENOMIC DNA]</scope>
    <source>
        <strain evidence="4 5">NRRL 1336</strain>
    </source>
</reference>
<feature type="chain" id="PRO_5013095159" evidence="3">
    <location>
        <begin position="25"/>
        <end position="163"/>
    </location>
</feature>
<name>A0A1X2IQ70_9FUNG</name>
<sequence length="163" mass="16951">MYSIQVFMTFFFISCVLLSNNIHAQQENQPTSSTAIINTASGTTQSIIGTPLPYGNSNNNNSNNNNNNNNNSSAAAAPTNGVSGHGAVVTPSQPAAPHSSFSPSSSGGASNTTRPPQVAPFPDDTVGKNGRLRVSSMGNMLMTPGASSFIILFSLSLSLSFFF</sequence>
<evidence type="ECO:0000256" key="1">
    <source>
        <dbReference type="SAM" id="MobiDB-lite"/>
    </source>
</evidence>
<feature type="region of interest" description="Disordered" evidence="1">
    <location>
        <begin position="48"/>
        <end position="129"/>
    </location>
</feature>
<feature type="compositionally biased region" description="Low complexity" evidence="1">
    <location>
        <begin position="91"/>
        <end position="110"/>
    </location>
</feature>
<keyword evidence="2" id="KW-1133">Transmembrane helix</keyword>
<evidence type="ECO:0000256" key="2">
    <source>
        <dbReference type="SAM" id="Phobius"/>
    </source>
</evidence>
<evidence type="ECO:0000256" key="3">
    <source>
        <dbReference type="SAM" id="SignalP"/>
    </source>
</evidence>
<protein>
    <submittedName>
        <fullName evidence="4">Uncharacterized protein</fullName>
    </submittedName>
</protein>
<dbReference type="OrthoDB" id="2290697at2759"/>
<keyword evidence="2" id="KW-0472">Membrane</keyword>
<accession>A0A1X2IQ70</accession>
<feature type="signal peptide" evidence="3">
    <location>
        <begin position="1"/>
        <end position="24"/>
    </location>
</feature>
<dbReference type="Proteomes" id="UP000193560">
    <property type="component" value="Unassembled WGS sequence"/>
</dbReference>
<evidence type="ECO:0000313" key="5">
    <source>
        <dbReference type="Proteomes" id="UP000193560"/>
    </source>
</evidence>
<evidence type="ECO:0000313" key="4">
    <source>
        <dbReference type="EMBL" id="ORZ20420.1"/>
    </source>
</evidence>
<proteinExistence type="predicted"/>
<keyword evidence="2" id="KW-0812">Transmembrane</keyword>
<gene>
    <name evidence="4" type="ORF">BCR42DRAFT_408731</name>
</gene>
<organism evidence="4 5">
    <name type="scientific">Absidia repens</name>
    <dbReference type="NCBI Taxonomy" id="90262"/>
    <lineage>
        <taxon>Eukaryota</taxon>
        <taxon>Fungi</taxon>
        <taxon>Fungi incertae sedis</taxon>
        <taxon>Mucoromycota</taxon>
        <taxon>Mucoromycotina</taxon>
        <taxon>Mucoromycetes</taxon>
        <taxon>Mucorales</taxon>
        <taxon>Cunninghamellaceae</taxon>
        <taxon>Absidia</taxon>
    </lineage>
</organism>